<dbReference type="PANTHER" id="PTHR43223:SF1">
    <property type="entry name" value="ALKYL_ARYL-SULFATASE BDS1"/>
    <property type="match status" value="1"/>
</dbReference>
<dbReference type="InterPro" id="IPR052195">
    <property type="entry name" value="Bact_Alkyl/Aryl-Sulfatase"/>
</dbReference>
<dbReference type="PROSITE" id="PS51257">
    <property type="entry name" value="PROKAR_LIPOPROTEIN"/>
    <property type="match status" value="1"/>
</dbReference>
<name>A0A1M5RWU3_9GAMM</name>
<dbReference type="Pfam" id="PF14863">
    <property type="entry name" value="Alkyl_sulf_dimr"/>
    <property type="match status" value="1"/>
</dbReference>
<dbReference type="SUPFAM" id="SSF55718">
    <property type="entry name" value="SCP-like"/>
    <property type="match status" value="1"/>
</dbReference>
<dbReference type="InterPro" id="IPR029228">
    <property type="entry name" value="Alkyl_sulf_dimr"/>
</dbReference>
<proteinExistence type="inferred from homology"/>
<reference evidence="7 8" key="1">
    <citation type="submission" date="2016-11" db="EMBL/GenBank/DDBJ databases">
        <authorList>
            <person name="Jaros S."/>
            <person name="Januszkiewicz K."/>
            <person name="Wedrychowicz H."/>
        </authorList>
    </citation>
    <scope>NUCLEOTIDE SEQUENCE [LARGE SCALE GENOMIC DNA]</scope>
    <source>
        <strain evidence="7 8">CGMCC 1.7049</strain>
    </source>
</reference>
<dbReference type="Gene3D" id="3.60.15.30">
    <property type="entry name" value="Metallo-beta-lactamase domain"/>
    <property type="match status" value="1"/>
</dbReference>
<evidence type="ECO:0000256" key="2">
    <source>
        <dbReference type="ARBA" id="ARBA00022801"/>
    </source>
</evidence>
<dbReference type="PANTHER" id="PTHR43223">
    <property type="entry name" value="ALKYL/ARYL-SULFATASE"/>
    <property type="match status" value="1"/>
</dbReference>
<dbReference type="STRING" id="490188.SAMN04488068_3246"/>
<dbReference type="GO" id="GO:0046983">
    <property type="term" value="F:protein dimerization activity"/>
    <property type="evidence" value="ECO:0007669"/>
    <property type="project" value="InterPro"/>
</dbReference>
<dbReference type="SUPFAM" id="SSF56281">
    <property type="entry name" value="Metallo-hydrolase/oxidoreductase"/>
    <property type="match status" value="1"/>
</dbReference>
<dbReference type="Pfam" id="PF00753">
    <property type="entry name" value="Lactamase_B"/>
    <property type="match status" value="1"/>
</dbReference>
<dbReference type="GO" id="GO:0018909">
    <property type="term" value="P:dodecyl sulfate metabolic process"/>
    <property type="evidence" value="ECO:0007669"/>
    <property type="project" value="InterPro"/>
</dbReference>
<evidence type="ECO:0000256" key="4">
    <source>
        <dbReference type="ARBA" id="ARBA00033751"/>
    </source>
</evidence>
<dbReference type="Proteomes" id="UP000199758">
    <property type="component" value="Unassembled WGS sequence"/>
</dbReference>
<dbReference type="Gene3D" id="1.25.40.880">
    <property type="entry name" value="Alkyl sulfatase, dimerisation domain"/>
    <property type="match status" value="1"/>
</dbReference>
<dbReference type="EMBL" id="FQWZ01000008">
    <property type="protein sequence ID" value="SHH30660.1"/>
    <property type="molecule type" value="Genomic_DNA"/>
</dbReference>
<keyword evidence="1" id="KW-0479">Metal-binding</keyword>
<dbReference type="GO" id="GO:0046872">
    <property type="term" value="F:metal ion binding"/>
    <property type="evidence" value="ECO:0007669"/>
    <property type="project" value="UniProtKB-KW"/>
</dbReference>
<dbReference type="RefSeq" id="WP_084083507.1">
    <property type="nucleotide sequence ID" value="NZ_FQWZ01000008.1"/>
</dbReference>
<evidence type="ECO:0000256" key="1">
    <source>
        <dbReference type="ARBA" id="ARBA00022723"/>
    </source>
</evidence>
<keyword evidence="8" id="KW-1185">Reference proteome</keyword>
<dbReference type="InterPro" id="IPR038536">
    <property type="entry name" value="Alkyl/aryl-sulf_dimr_sf"/>
</dbReference>
<accession>A0A1M5RWU3</accession>
<dbReference type="SMART" id="SM00849">
    <property type="entry name" value="Lactamase_B"/>
    <property type="match status" value="1"/>
</dbReference>
<keyword evidence="5" id="KW-0732">Signal</keyword>
<organism evidence="7 8">
    <name type="scientific">Hydrocarboniphaga daqingensis</name>
    <dbReference type="NCBI Taxonomy" id="490188"/>
    <lineage>
        <taxon>Bacteria</taxon>
        <taxon>Pseudomonadati</taxon>
        <taxon>Pseudomonadota</taxon>
        <taxon>Gammaproteobacteria</taxon>
        <taxon>Nevskiales</taxon>
        <taxon>Nevskiaceae</taxon>
        <taxon>Hydrocarboniphaga</taxon>
    </lineage>
</organism>
<dbReference type="InterPro" id="IPR036866">
    <property type="entry name" value="RibonucZ/Hydroxyglut_hydro"/>
</dbReference>
<dbReference type="InterPro" id="IPR029229">
    <property type="entry name" value="Alkyl_sulf_C"/>
</dbReference>
<feature type="domain" description="Metallo-beta-lactamase" evidence="6">
    <location>
        <begin position="64"/>
        <end position="275"/>
    </location>
</feature>
<dbReference type="Pfam" id="PF14864">
    <property type="entry name" value="Alkyl_sulf_C"/>
    <property type="match status" value="1"/>
</dbReference>
<feature type="signal peptide" evidence="5">
    <location>
        <begin position="1"/>
        <end position="24"/>
    </location>
</feature>
<protein>
    <submittedName>
        <fullName evidence="7">Alkyl sulfatase BDS1, metallo-beta-lactamase superfamily</fullName>
    </submittedName>
</protein>
<dbReference type="AlphaFoldDB" id="A0A1M5RWU3"/>
<evidence type="ECO:0000313" key="8">
    <source>
        <dbReference type="Proteomes" id="UP000199758"/>
    </source>
</evidence>
<dbReference type="CDD" id="cd07710">
    <property type="entry name" value="arylsulfatase_Sdsa1-like_MBL-fold"/>
    <property type="match status" value="1"/>
</dbReference>
<sequence length="572" mass="62450">MKSMLTATLTASLCVMLAACERGAAPAAAVDAPSPEALTEHSAEFRREVIKVTDGVWVAIGYGIANSILLEGDDGLVIVDTMESRQAAAQVHAEFAAISRKPIKAVIYTHSHPDHIGGAAEFAGPGVAVIAHDDVGAHMDQLASELQPVITQRSLHMYGTKLPQGERVNIGIGGFLNLDAESTLDTVRPTQTFGEQLDLRIAGIDLQLRHAPGETDDQILVWLPQRGVLLCGDNFYKAFPNLYTIRGTRYRDPKRWAASLDAMRALQPRYLVPSHSRPLSGADPIASVLTDYRDAIRYVHDQTLRLMNRGLLPDEIAQQLQLPPHLAASPYLQPFYGKPSWSAKSIFAGNLGWYSGDPAELQPLPPDAQAQRIVALAGGLEAVDRQITAAIEAKDWQWALQLSGYALRVAPQHAAARDARIAALRALADAETNPPARDWYYTSAHTLAGDFSVPRREGKPSAAMLAGMPLRVFFDGMAVNLHAEDTLDQVIRVGLIFTDPDARYTYTVRRGVSELQAGIADDVALQVRVPTQVFKETLAGLRSPAMAIARDFDMERGSKLDFVRFMQLFEPQ</sequence>
<evidence type="ECO:0000313" key="7">
    <source>
        <dbReference type="EMBL" id="SHH30660.1"/>
    </source>
</evidence>
<feature type="chain" id="PRO_5013313951" evidence="5">
    <location>
        <begin position="25"/>
        <end position="572"/>
    </location>
</feature>
<evidence type="ECO:0000256" key="5">
    <source>
        <dbReference type="SAM" id="SignalP"/>
    </source>
</evidence>
<gene>
    <name evidence="7" type="ORF">SAMN04488068_3246</name>
</gene>
<dbReference type="InterPro" id="IPR036527">
    <property type="entry name" value="SCP2_sterol-bd_dom_sf"/>
</dbReference>
<dbReference type="OrthoDB" id="9815874at2"/>
<evidence type="ECO:0000259" key="6">
    <source>
        <dbReference type="SMART" id="SM00849"/>
    </source>
</evidence>
<dbReference type="InterPro" id="IPR044097">
    <property type="entry name" value="Bds1/SdsA1_MBL-fold"/>
</dbReference>
<comment type="similarity">
    <text evidence="4">Belongs to the metallo-beta-lactamase superfamily. Type III sulfatase family.</text>
</comment>
<dbReference type="GO" id="GO:0018741">
    <property type="term" value="F:linear primary-alkylsulfatase activity"/>
    <property type="evidence" value="ECO:0007669"/>
    <property type="project" value="InterPro"/>
</dbReference>
<keyword evidence="3" id="KW-0862">Zinc</keyword>
<evidence type="ECO:0000256" key="3">
    <source>
        <dbReference type="ARBA" id="ARBA00022833"/>
    </source>
</evidence>
<dbReference type="InterPro" id="IPR001279">
    <property type="entry name" value="Metallo-B-lactamas"/>
</dbReference>
<dbReference type="Gene3D" id="3.30.1050.10">
    <property type="entry name" value="SCP2 sterol-binding domain"/>
    <property type="match status" value="1"/>
</dbReference>
<keyword evidence="2" id="KW-0378">Hydrolase</keyword>